<comment type="function">
    <text evidence="6">Removes the formyl group from the N-terminal Met of newly synthesized proteins. Requires at least a dipeptide for an efficient rate of reaction. N-terminal L-methionine is a prerequisite for activity but the enzyme has broad specificity at other positions.</text>
</comment>
<evidence type="ECO:0000256" key="3">
    <source>
        <dbReference type="ARBA" id="ARBA00022801"/>
    </source>
</evidence>
<dbReference type="InterPro" id="IPR023635">
    <property type="entry name" value="Peptide_deformylase"/>
</dbReference>
<feature type="binding site" evidence="6">
    <location>
        <position position="130"/>
    </location>
    <ligand>
        <name>Fe cation</name>
        <dbReference type="ChEBI" id="CHEBI:24875"/>
    </ligand>
</feature>
<dbReference type="EMBL" id="JAATEJ010000007">
    <property type="protein sequence ID" value="NJP44120.1"/>
    <property type="molecule type" value="Genomic_DNA"/>
</dbReference>
<dbReference type="InterPro" id="IPR036821">
    <property type="entry name" value="Peptide_deformylase_sf"/>
</dbReference>
<evidence type="ECO:0000313" key="7">
    <source>
        <dbReference type="EMBL" id="NJP44120.1"/>
    </source>
</evidence>
<name>A0ABX0ZJT1_9ACTN</name>
<feature type="active site" evidence="6">
    <location>
        <position position="131"/>
    </location>
</feature>
<dbReference type="PANTHER" id="PTHR10458">
    <property type="entry name" value="PEPTIDE DEFORMYLASE"/>
    <property type="match status" value="1"/>
</dbReference>
<dbReference type="PANTHER" id="PTHR10458:SF2">
    <property type="entry name" value="PEPTIDE DEFORMYLASE, MITOCHONDRIAL"/>
    <property type="match status" value="1"/>
</dbReference>
<dbReference type="Pfam" id="PF01327">
    <property type="entry name" value="Pep_deformylase"/>
    <property type="match status" value="1"/>
</dbReference>
<sequence>MAVRPIRLFGDPVLRRVAQPVTDFDAELRTLVKDLTETMQAAPGAGLAAPQLGVPLRVFTYFVEGELGHLVNPELTLGEEQQDGPEGCLSIPGLTYDCRRAYEVVARGWNMYGEPVVVNGTQRLARCIQHETDHLDGILFVDRLDAEQQAAAMQAIREAEWAGQAPPDIRISPHGTLGRAL</sequence>
<organism evidence="7 8">
    <name type="scientific">Actinacidiphila epipremni</name>
    <dbReference type="NCBI Taxonomy" id="2053013"/>
    <lineage>
        <taxon>Bacteria</taxon>
        <taxon>Bacillati</taxon>
        <taxon>Actinomycetota</taxon>
        <taxon>Actinomycetes</taxon>
        <taxon>Kitasatosporales</taxon>
        <taxon>Streptomycetaceae</taxon>
        <taxon>Actinacidiphila</taxon>
    </lineage>
</organism>
<comment type="caution">
    <text evidence="7">The sequence shown here is derived from an EMBL/GenBank/DDBJ whole genome shotgun (WGS) entry which is preliminary data.</text>
</comment>
<evidence type="ECO:0000313" key="8">
    <source>
        <dbReference type="Proteomes" id="UP000734511"/>
    </source>
</evidence>
<protein>
    <recommendedName>
        <fullName evidence="6">Peptide deformylase</fullName>
        <shortName evidence="6">PDF</shortName>
        <ecNumber evidence="6">3.5.1.88</ecNumber>
    </recommendedName>
    <alternativeName>
        <fullName evidence="6">Polypeptide deformylase</fullName>
    </alternativeName>
</protein>
<accession>A0ABX0ZJT1</accession>
<dbReference type="PRINTS" id="PR01576">
    <property type="entry name" value="PDEFORMYLASE"/>
</dbReference>
<comment type="cofactor">
    <cofactor evidence="6">
        <name>Fe(2+)</name>
        <dbReference type="ChEBI" id="CHEBI:29033"/>
    </cofactor>
    <text evidence="6">Binds 1 Fe(2+) ion.</text>
</comment>
<dbReference type="SUPFAM" id="SSF56420">
    <property type="entry name" value="Peptide deformylase"/>
    <property type="match status" value="1"/>
</dbReference>
<evidence type="ECO:0000256" key="2">
    <source>
        <dbReference type="ARBA" id="ARBA00022723"/>
    </source>
</evidence>
<comment type="catalytic activity">
    <reaction evidence="6">
        <text>N-terminal N-formyl-L-methionyl-[peptide] + H2O = N-terminal L-methionyl-[peptide] + formate</text>
        <dbReference type="Rhea" id="RHEA:24420"/>
        <dbReference type="Rhea" id="RHEA-COMP:10639"/>
        <dbReference type="Rhea" id="RHEA-COMP:10640"/>
        <dbReference type="ChEBI" id="CHEBI:15377"/>
        <dbReference type="ChEBI" id="CHEBI:15740"/>
        <dbReference type="ChEBI" id="CHEBI:49298"/>
        <dbReference type="ChEBI" id="CHEBI:64731"/>
        <dbReference type="EC" id="3.5.1.88"/>
    </reaction>
</comment>
<keyword evidence="2 6" id="KW-0479">Metal-binding</keyword>
<evidence type="ECO:0000256" key="1">
    <source>
        <dbReference type="ARBA" id="ARBA00010759"/>
    </source>
</evidence>
<keyword evidence="4 6" id="KW-0648">Protein biosynthesis</keyword>
<dbReference type="RefSeq" id="WP_167982986.1">
    <property type="nucleotide sequence ID" value="NZ_JAATEJ010000007.1"/>
</dbReference>
<dbReference type="NCBIfam" id="TIGR00079">
    <property type="entry name" value="pept_deformyl"/>
    <property type="match status" value="1"/>
</dbReference>
<reference evidence="7 8" key="1">
    <citation type="submission" date="2020-03" db="EMBL/GenBank/DDBJ databases">
        <title>WGS of actinomycetes isolated from Thailand.</title>
        <authorList>
            <person name="Thawai C."/>
        </authorList>
    </citation>
    <scope>NUCLEOTIDE SEQUENCE [LARGE SCALE GENOMIC DNA]</scope>
    <source>
        <strain evidence="7 8">PRB2-1</strain>
    </source>
</reference>
<keyword evidence="3 6" id="KW-0378">Hydrolase</keyword>
<evidence type="ECO:0000256" key="6">
    <source>
        <dbReference type="HAMAP-Rule" id="MF_00163"/>
    </source>
</evidence>
<dbReference type="CDD" id="cd00487">
    <property type="entry name" value="Pep_deformylase"/>
    <property type="match status" value="1"/>
</dbReference>
<keyword evidence="8" id="KW-1185">Reference proteome</keyword>
<evidence type="ECO:0000256" key="5">
    <source>
        <dbReference type="ARBA" id="ARBA00023004"/>
    </source>
</evidence>
<dbReference type="PIRSF" id="PIRSF004749">
    <property type="entry name" value="Pep_def"/>
    <property type="match status" value="1"/>
</dbReference>
<dbReference type="Gene3D" id="3.90.45.10">
    <property type="entry name" value="Peptide deformylase"/>
    <property type="match status" value="1"/>
</dbReference>
<comment type="similarity">
    <text evidence="1 6">Belongs to the polypeptide deformylase family.</text>
</comment>
<gene>
    <name evidence="6 7" type="primary">def</name>
    <name evidence="7" type="ORF">HCN08_12035</name>
</gene>
<dbReference type="EC" id="3.5.1.88" evidence="6"/>
<dbReference type="GO" id="GO:0042586">
    <property type="term" value="F:peptide deformylase activity"/>
    <property type="evidence" value="ECO:0007669"/>
    <property type="project" value="UniProtKB-EC"/>
</dbReference>
<proteinExistence type="inferred from homology"/>
<evidence type="ECO:0000256" key="4">
    <source>
        <dbReference type="ARBA" id="ARBA00022917"/>
    </source>
</evidence>
<dbReference type="NCBIfam" id="NF001159">
    <property type="entry name" value="PRK00150.1-3"/>
    <property type="match status" value="1"/>
</dbReference>
<dbReference type="HAMAP" id="MF_00163">
    <property type="entry name" value="Pep_deformylase"/>
    <property type="match status" value="1"/>
</dbReference>
<feature type="binding site" evidence="6">
    <location>
        <position position="134"/>
    </location>
    <ligand>
        <name>Fe cation</name>
        <dbReference type="ChEBI" id="CHEBI:24875"/>
    </ligand>
</feature>
<keyword evidence="5 6" id="KW-0408">Iron</keyword>
<feature type="binding site" evidence="6">
    <location>
        <position position="88"/>
    </location>
    <ligand>
        <name>Fe cation</name>
        <dbReference type="ChEBI" id="CHEBI:24875"/>
    </ligand>
</feature>
<dbReference type="Proteomes" id="UP000734511">
    <property type="component" value="Unassembled WGS sequence"/>
</dbReference>